<dbReference type="KEGG" id="slom:PXH66_20435"/>
<dbReference type="SUPFAM" id="SSF51726">
    <property type="entry name" value="UROD/MetE-like"/>
    <property type="match status" value="1"/>
</dbReference>
<feature type="domain" description="Uroporphyrinogen decarboxylase (URO-D)" evidence="1">
    <location>
        <begin position="95"/>
        <end position="322"/>
    </location>
</feature>
<dbReference type="GO" id="GO:0004853">
    <property type="term" value="F:uroporphyrinogen decarboxylase activity"/>
    <property type="evidence" value="ECO:0007669"/>
    <property type="project" value="InterPro"/>
</dbReference>
<dbReference type="EMBL" id="CP119075">
    <property type="protein sequence ID" value="WED64718.1"/>
    <property type="molecule type" value="Genomic_DNA"/>
</dbReference>
<dbReference type="GO" id="GO:0006779">
    <property type="term" value="P:porphyrin-containing compound biosynthetic process"/>
    <property type="evidence" value="ECO:0007669"/>
    <property type="project" value="InterPro"/>
</dbReference>
<accession>A0AAE9ZY44</accession>
<dbReference type="InterPro" id="IPR000257">
    <property type="entry name" value="Uroporphyrinogen_deCOase"/>
</dbReference>
<organism evidence="2 3">
    <name type="scientific">Synoicihabitans lomoniglobus</name>
    <dbReference type="NCBI Taxonomy" id="2909285"/>
    <lineage>
        <taxon>Bacteria</taxon>
        <taxon>Pseudomonadati</taxon>
        <taxon>Verrucomicrobiota</taxon>
        <taxon>Opitutia</taxon>
        <taxon>Opitutales</taxon>
        <taxon>Opitutaceae</taxon>
        <taxon>Synoicihabitans</taxon>
    </lineage>
</organism>
<name>A0AAE9ZY44_9BACT</name>
<proteinExistence type="predicted"/>
<protein>
    <submittedName>
        <fullName evidence="2">Uroporphyrinogen decarboxylase family protein</fullName>
    </submittedName>
</protein>
<dbReference type="RefSeq" id="WP_330930004.1">
    <property type="nucleotide sequence ID" value="NZ_CP119075.1"/>
</dbReference>
<gene>
    <name evidence="2" type="ORF">PXH66_20435</name>
</gene>
<dbReference type="PANTHER" id="PTHR47099">
    <property type="entry name" value="METHYLCOBAMIDE:COM METHYLTRANSFERASE MTBA"/>
    <property type="match status" value="1"/>
</dbReference>
<reference evidence="2" key="1">
    <citation type="submission" date="2023-03" db="EMBL/GenBank/DDBJ databases">
        <title>Lomoglobus Profundus gen. nov., sp. nov., a novel member of the phylum Verrucomicrobia, isolated from deep-marine sediment of South China Sea.</title>
        <authorList>
            <person name="Ahmad T."/>
            <person name="Ishaq S.E."/>
            <person name="Wang F."/>
        </authorList>
    </citation>
    <scope>NUCLEOTIDE SEQUENCE</scope>
    <source>
        <strain evidence="2">LMO-M01</strain>
    </source>
</reference>
<dbReference type="AlphaFoldDB" id="A0AAE9ZY44"/>
<sequence>MSRDLYLKLAREGLRMPIGTHLVLHEQTDPDAVVLDGDRLGSVIVETAKRFSTPLAVPLMDLALEKAALLHAYDVPEVEMESYHFAAPPESPAAIDLTPRMRAACEAIAHVAAQPGLVPMGMSIGPFSLMSKLVADPITPVYLAGTGLTGDDEPEVELMERALALGERVILRYLEAQIEAGATAMIICEPAANLVYFSPNQLAADATVFERYVMEPMQRIAHVLAEHDVDLVFHNCGELTDAMVRRFTTLGAVMLSLGSSRKLWEDAAFVPKDTVLYGNLPSKRFYAAQFTATDVEEQSRELLEKMQAAGHPFILGTECDVLSVPGFEREIFAKVDALMSCARRP</sequence>
<dbReference type="InterPro" id="IPR038071">
    <property type="entry name" value="UROD/MetE-like_sf"/>
</dbReference>
<dbReference type="Proteomes" id="UP001218638">
    <property type="component" value="Chromosome"/>
</dbReference>
<evidence type="ECO:0000313" key="3">
    <source>
        <dbReference type="Proteomes" id="UP001218638"/>
    </source>
</evidence>
<keyword evidence="3" id="KW-1185">Reference proteome</keyword>
<evidence type="ECO:0000313" key="2">
    <source>
        <dbReference type="EMBL" id="WED64718.1"/>
    </source>
</evidence>
<dbReference type="Gene3D" id="3.20.20.210">
    <property type="match status" value="1"/>
</dbReference>
<dbReference type="PANTHER" id="PTHR47099:SF1">
    <property type="entry name" value="METHYLCOBAMIDE:COM METHYLTRANSFERASE MTBA"/>
    <property type="match status" value="1"/>
</dbReference>
<dbReference type="Pfam" id="PF01208">
    <property type="entry name" value="URO-D"/>
    <property type="match status" value="1"/>
</dbReference>
<dbReference type="InterPro" id="IPR052024">
    <property type="entry name" value="Methanogen_methyltrans"/>
</dbReference>
<evidence type="ECO:0000259" key="1">
    <source>
        <dbReference type="Pfam" id="PF01208"/>
    </source>
</evidence>